<dbReference type="Proteomes" id="UP000559182">
    <property type="component" value="Unassembled WGS sequence"/>
</dbReference>
<dbReference type="GO" id="GO:0090729">
    <property type="term" value="F:toxin activity"/>
    <property type="evidence" value="ECO:0007669"/>
    <property type="project" value="UniProtKB-KW"/>
</dbReference>
<evidence type="ECO:0000256" key="8">
    <source>
        <dbReference type="HAMAP-Rule" id="MF_00265"/>
    </source>
</evidence>
<feature type="domain" description="PIN" evidence="9">
    <location>
        <begin position="6"/>
        <end position="119"/>
    </location>
</feature>
<organism evidence="10 11">
    <name type="scientific">Flexivirga oryzae</name>
    <dbReference type="NCBI Taxonomy" id="1794944"/>
    <lineage>
        <taxon>Bacteria</taxon>
        <taxon>Bacillati</taxon>
        <taxon>Actinomycetota</taxon>
        <taxon>Actinomycetes</taxon>
        <taxon>Micrococcales</taxon>
        <taxon>Dermacoccaceae</taxon>
        <taxon>Flexivirga</taxon>
    </lineage>
</organism>
<feature type="binding site" evidence="8">
    <location>
        <position position="99"/>
    </location>
    <ligand>
        <name>Mg(2+)</name>
        <dbReference type="ChEBI" id="CHEBI:18420"/>
    </ligand>
</feature>
<name>A0A839NA48_9MICO</name>
<dbReference type="SUPFAM" id="SSF88723">
    <property type="entry name" value="PIN domain-like"/>
    <property type="match status" value="1"/>
</dbReference>
<accession>A0A839NA48</accession>
<dbReference type="PANTHER" id="PTHR33653:SF1">
    <property type="entry name" value="RIBONUCLEASE VAPC2"/>
    <property type="match status" value="1"/>
</dbReference>
<keyword evidence="11" id="KW-1185">Reference proteome</keyword>
<evidence type="ECO:0000256" key="6">
    <source>
        <dbReference type="ARBA" id="ARBA00022842"/>
    </source>
</evidence>
<dbReference type="GO" id="GO:0016787">
    <property type="term" value="F:hydrolase activity"/>
    <property type="evidence" value="ECO:0007669"/>
    <property type="project" value="UniProtKB-KW"/>
</dbReference>
<dbReference type="EMBL" id="JACHVQ010000001">
    <property type="protein sequence ID" value="MBB2891601.1"/>
    <property type="molecule type" value="Genomic_DNA"/>
</dbReference>
<comment type="caution">
    <text evidence="10">The sequence shown here is derived from an EMBL/GenBank/DDBJ whole genome shotgun (WGS) entry which is preliminary data.</text>
</comment>
<dbReference type="GO" id="GO:0004540">
    <property type="term" value="F:RNA nuclease activity"/>
    <property type="evidence" value="ECO:0007669"/>
    <property type="project" value="InterPro"/>
</dbReference>
<sequence length="134" mass="14235">MARRLIIDTGVLVASERARAGLAAVITEDDDLVIAAITVAELRTGIELATEAHRAARNEFLIKVLETLPVEPYDLATAEAHGRLLAHVHRTGTPGRAHDLIIAATAVATSRTVLTTDRNAHFGDLPGVDCIVVS</sequence>
<dbReference type="InterPro" id="IPR022907">
    <property type="entry name" value="VapC_family"/>
</dbReference>
<evidence type="ECO:0000256" key="5">
    <source>
        <dbReference type="ARBA" id="ARBA00022801"/>
    </source>
</evidence>
<evidence type="ECO:0000256" key="2">
    <source>
        <dbReference type="ARBA" id="ARBA00022649"/>
    </source>
</evidence>
<comment type="function">
    <text evidence="8">Toxic component of a toxin-antitoxin (TA) system. An RNase.</text>
</comment>
<evidence type="ECO:0000259" key="9">
    <source>
        <dbReference type="Pfam" id="PF01850"/>
    </source>
</evidence>
<evidence type="ECO:0000256" key="1">
    <source>
        <dbReference type="ARBA" id="ARBA00001946"/>
    </source>
</evidence>
<dbReference type="InterPro" id="IPR050556">
    <property type="entry name" value="Type_II_TA_system_RNase"/>
</dbReference>
<dbReference type="InterPro" id="IPR029060">
    <property type="entry name" value="PIN-like_dom_sf"/>
</dbReference>
<dbReference type="EC" id="3.1.-.-" evidence="8"/>
<evidence type="ECO:0000313" key="10">
    <source>
        <dbReference type="EMBL" id="MBB2891601.1"/>
    </source>
</evidence>
<reference evidence="10 11" key="1">
    <citation type="submission" date="2020-08" db="EMBL/GenBank/DDBJ databases">
        <title>Sequencing the genomes of 1000 actinobacteria strains.</title>
        <authorList>
            <person name="Klenk H.-P."/>
        </authorList>
    </citation>
    <scope>NUCLEOTIDE SEQUENCE [LARGE SCALE GENOMIC DNA]</scope>
    <source>
        <strain evidence="10 11">DSM 105369</strain>
    </source>
</reference>
<dbReference type="HAMAP" id="MF_00265">
    <property type="entry name" value="VapC_Nob1"/>
    <property type="match status" value="1"/>
</dbReference>
<dbReference type="Gene3D" id="3.40.50.1010">
    <property type="entry name" value="5'-nuclease"/>
    <property type="match status" value="1"/>
</dbReference>
<dbReference type="Pfam" id="PF01850">
    <property type="entry name" value="PIN"/>
    <property type="match status" value="1"/>
</dbReference>
<evidence type="ECO:0000313" key="11">
    <source>
        <dbReference type="Proteomes" id="UP000559182"/>
    </source>
</evidence>
<comment type="cofactor">
    <cofactor evidence="1 8">
        <name>Mg(2+)</name>
        <dbReference type="ChEBI" id="CHEBI:18420"/>
    </cofactor>
</comment>
<keyword evidence="4 8" id="KW-0479">Metal-binding</keyword>
<gene>
    <name evidence="8" type="primary">vapC</name>
    <name evidence="10" type="ORF">FHU39_001585</name>
</gene>
<dbReference type="InterPro" id="IPR002716">
    <property type="entry name" value="PIN_dom"/>
</dbReference>
<proteinExistence type="inferred from homology"/>
<comment type="similarity">
    <text evidence="7 8">Belongs to the PINc/VapC protein family.</text>
</comment>
<dbReference type="RefSeq" id="WP_183319848.1">
    <property type="nucleotide sequence ID" value="NZ_JACHVQ010000001.1"/>
</dbReference>
<dbReference type="GO" id="GO:0000287">
    <property type="term" value="F:magnesium ion binding"/>
    <property type="evidence" value="ECO:0007669"/>
    <property type="project" value="UniProtKB-UniRule"/>
</dbReference>
<dbReference type="PANTHER" id="PTHR33653">
    <property type="entry name" value="RIBONUCLEASE VAPC2"/>
    <property type="match status" value="1"/>
</dbReference>
<feature type="binding site" evidence="8">
    <location>
        <position position="8"/>
    </location>
    <ligand>
        <name>Mg(2+)</name>
        <dbReference type="ChEBI" id="CHEBI:18420"/>
    </ligand>
</feature>
<keyword evidence="8" id="KW-0800">Toxin</keyword>
<keyword evidence="6 8" id="KW-0460">Magnesium</keyword>
<keyword evidence="3 8" id="KW-0540">Nuclease</keyword>
<protein>
    <recommendedName>
        <fullName evidence="8">Ribonuclease VapC</fullName>
        <shortName evidence="8">RNase VapC</shortName>
        <ecNumber evidence="8">3.1.-.-</ecNumber>
    </recommendedName>
    <alternativeName>
        <fullName evidence="8">Toxin VapC</fullName>
    </alternativeName>
</protein>
<keyword evidence="5 8" id="KW-0378">Hydrolase</keyword>
<evidence type="ECO:0000256" key="3">
    <source>
        <dbReference type="ARBA" id="ARBA00022722"/>
    </source>
</evidence>
<keyword evidence="2 8" id="KW-1277">Toxin-antitoxin system</keyword>
<evidence type="ECO:0000256" key="4">
    <source>
        <dbReference type="ARBA" id="ARBA00022723"/>
    </source>
</evidence>
<evidence type="ECO:0000256" key="7">
    <source>
        <dbReference type="ARBA" id="ARBA00038093"/>
    </source>
</evidence>
<dbReference type="AlphaFoldDB" id="A0A839NA48"/>